<dbReference type="Proteomes" id="UP000426246">
    <property type="component" value="Chromosome"/>
</dbReference>
<proteinExistence type="predicted"/>
<dbReference type="Pfam" id="PF09992">
    <property type="entry name" value="NAGPA"/>
    <property type="match status" value="1"/>
</dbReference>
<dbReference type="SMART" id="SM00047">
    <property type="entry name" value="LYZ2"/>
    <property type="match status" value="1"/>
</dbReference>
<feature type="domain" description="Mannosyl-glycoprotein endo-beta-N-acetylglucosamidase-like" evidence="2">
    <location>
        <begin position="3"/>
        <end position="149"/>
    </location>
</feature>
<reference evidence="4" key="1">
    <citation type="submission" date="2018-11" db="EMBL/GenBank/DDBJ databases">
        <title>Complete genome sequence of Paenibacillus sp. ML311-T8.</title>
        <authorList>
            <person name="Nam Y.-D."/>
            <person name="Kang J."/>
            <person name="Chung W.-H."/>
            <person name="Park Y.S."/>
        </authorList>
    </citation>
    <scope>NUCLEOTIDE SEQUENCE [LARGE SCALE GENOMIC DNA]</scope>
    <source>
        <strain evidence="4">ML311-T8</strain>
    </source>
</reference>
<protein>
    <recommendedName>
        <fullName evidence="2">Mannosyl-glycoprotein endo-beta-N-acetylglucosamidase-like domain-containing protein</fullName>
    </recommendedName>
</protein>
<dbReference type="InterPro" id="IPR051056">
    <property type="entry name" value="Glycosyl_Hydrolase_73"/>
</dbReference>
<dbReference type="EMBL" id="CP034235">
    <property type="protein sequence ID" value="QGQ95881.1"/>
    <property type="molecule type" value="Genomic_DNA"/>
</dbReference>
<dbReference type="InterPro" id="IPR018711">
    <property type="entry name" value="NAGPA"/>
</dbReference>
<dbReference type="InterPro" id="IPR002901">
    <property type="entry name" value="MGlyc_endo_b_GlcNAc-like_dom"/>
</dbReference>
<dbReference type="GO" id="GO:0004040">
    <property type="term" value="F:amidase activity"/>
    <property type="evidence" value="ECO:0007669"/>
    <property type="project" value="InterPro"/>
</dbReference>
<keyword evidence="1" id="KW-0378">Hydrolase</keyword>
<gene>
    <name evidence="3" type="ORF">EHS13_13845</name>
</gene>
<dbReference type="RefSeq" id="WP_155700916.1">
    <property type="nucleotide sequence ID" value="NZ_CP034235.1"/>
</dbReference>
<dbReference type="Pfam" id="PF01832">
    <property type="entry name" value="Glucosaminidase"/>
    <property type="match status" value="1"/>
</dbReference>
<evidence type="ECO:0000313" key="3">
    <source>
        <dbReference type="EMBL" id="QGQ95881.1"/>
    </source>
</evidence>
<organism evidence="3 4">
    <name type="scientific">Paenibacillus psychroresistens</name>
    <dbReference type="NCBI Taxonomy" id="1778678"/>
    <lineage>
        <taxon>Bacteria</taxon>
        <taxon>Bacillati</taxon>
        <taxon>Bacillota</taxon>
        <taxon>Bacilli</taxon>
        <taxon>Bacillales</taxon>
        <taxon>Paenibacillaceae</taxon>
        <taxon>Paenibacillus</taxon>
    </lineage>
</organism>
<dbReference type="OrthoDB" id="977752at2"/>
<evidence type="ECO:0000313" key="4">
    <source>
        <dbReference type="Proteomes" id="UP000426246"/>
    </source>
</evidence>
<accession>A0A6B8RHD0</accession>
<evidence type="ECO:0000256" key="1">
    <source>
        <dbReference type="ARBA" id="ARBA00022801"/>
    </source>
</evidence>
<dbReference type="PANTHER" id="PTHR33308:SF9">
    <property type="entry name" value="PEPTIDOGLYCAN HYDROLASE FLGJ"/>
    <property type="match status" value="1"/>
</dbReference>
<dbReference type="KEGG" id="ppsc:EHS13_13845"/>
<evidence type="ECO:0000259" key="2">
    <source>
        <dbReference type="SMART" id="SM00047"/>
    </source>
</evidence>
<dbReference type="Gene3D" id="4.10.80.30">
    <property type="entry name" value="DNA polymerase, domain 6"/>
    <property type="match status" value="1"/>
</dbReference>
<name>A0A6B8RHD0_9BACL</name>
<keyword evidence="4" id="KW-1185">Reference proteome</keyword>
<dbReference type="PANTHER" id="PTHR33308">
    <property type="entry name" value="PEPTIDOGLYCAN HYDROLASE FLGJ"/>
    <property type="match status" value="1"/>
</dbReference>
<dbReference type="AlphaFoldDB" id="A0A6B8RHD0"/>
<dbReference type="Gene3D" id="1.10.530.10">
    <property type="match status" value="1"/>
</dbReference>
<sequence length="406" mass="44910">MITKEFIAQIAPFAVADQKRSRVLSSITIAQSILESASGAHAPGFNLFGIKSTTNSGQYLWTQEYVNGKYVQIQDWFIVYQDWTGSIADHSAFLIRNTRYAKAGFFVCCEKLDYIGAALSLQAAGYATDPKYASKLLKIITDYNLDSYDKGAPMKYNPHITKERIVEVNGKLKYIPLTTGKPYATKATDVRLLKMDKSRITIKFVARKGAKVSDLVKEFKADYGFNFPFFDSKSQLPIGTVYDGSKFINGASGKTLKWKELSSRLGEFFISDLTQMSDSNFVVQGSPLVVSNGRASWDYYNKLEETAHDIGKDIKGNLIRCQRTFVGIDKNGDLLLAISDGRTNSDIGLTIEEEALYMLDKGAVMALNGDGGSSTILANQSGGLNQAENVGKNERAVHHAMLIFFK</sequence>